<dbReference type="InterPro" id="IPR027417">
    <property type="entry name" value="P-loop_NTPase"/>
</dbReference>
<feature type="domain" description="ATPase AAA-type core" evidence="1">
    <location>
        <begin position="110"/>
        <end position="228"/>
    </location>
</feature>
<reference evidence="2" key="1">
    <citation type="submission" date="2022-11" db="EMBL/GenBank/DDBJ databases">
        <title>Salinimicrobium profundisediminis sp. nov., isolated from deep-sea sediment of the Mariana Trench.</title>
        <authorList>
            <person name="Fu H."/>
        </authorList>
    </citation>
    <scope>NUCLEOTIDE SEQUENCE</scope>
    <source>
        <strain evidence="2">MT39</strain>
    </source>
</reference>
<dbReference type="RefSeq" id="WP_266069138.1">
    <property type="nucleotide sequence ID" value="NZ_JAPJDA010000009.1"/>
</dbReference>
<dbReference type="Pfam" id="PF00004">
    <property type="entry name" value="AAA"/>
    <property type="match status" value="1"/>
</dbReference>
<accession>A0A9X3CWM4</accession>
<comment type="caution">
    <text evidence="2">The sequence shown here is derived from an EMBL/GenBank/DDBJ whole genome shotgun (WGS) entry which is preliminary data.</text>
</comment>
<organism evidence="2 3">
    <name type="scientific">Salinimicrobium profundisediminis</name>
    <dbReference type="NCBI Taxonomy" id="2994553"/>
    <lineage>
        <taxon>Bacteria</taxon>
        <taxon>Pseudomonadati</taxon>
        <taxon>Bacteroidota</taxon>
        <taxon>Flavobacteriia</taxon>
        <taxon>Flavobacteriales</taxon>
        <taxon>Flavobacteriaceae</taxon>
        <taxon>Salinimicrobium</taxon>
    </lineage>
</organism>
<dbReference type="AlphaFoldDB" id="A0A9X3CWM4"/>
<dbReference type="GO" id="GO:0005524">
    <property type="term" value="F:ATP binding"/>
    <property type="evidence" value="ECO:0007669"/>
    <property type="project" value="InterPro"/>
</dbReference>
<dbReference type="Proteomes" id="UP001148482">
    <property type="component" value="Unassembled WGS sequence"/>
</dbReference>
<evidence type="ECO:0000259" key="1">
    <source>
        <dbReference type="Pfam" id="PF00004"/>
    </source>
</evidence>
<dbReference type="GO" id="GO:0016887">
    <property type="term" value="F:ATP hydrolysis activity"/>
    <property type="evidence" value="ECO:0007669"/>
    <property type="project" value="InterPro"/>
</dbReference>
<dbReference type="InterPro" id="IPR050747">
    <property type="entry name" value="Mitochondrial_chaperone_BCS1"/>
</dbReference>
<evidence type="ECO:0000313" key="2">
    <source>
        <dbReference type="EMBL" id="MCX2837888.1"/>
    </source>
</evidence>
<dbReference type="Gene3D" id="3.40.50.300">
    <property type="entry name" value="P-loop containing nucleotide triphosphate hydrolases"/>
    <property type="match status" value="1"/>
</dbReference>
<name>A0A9X3CWM4_9FLAO</name>
<gene>
    <name evidence="2" type="ORF">OQ279_06945</name>
</gene>
<evidence type="ECO:0000313" key="3">
    <source>
        <dbReference type="Proteomes" id="UP001148482"/>
    </source>
</evidence>
<dbReference type="SUPFAM" id="SSF52540">
    <property type="entry name" value="P-loop containing nucleoside triphosphate hydrolases"/>
    <property type="match status" value="1"/>
</dbReference>
<protein>
    <submittedName>
        <fullName evidence="2">AAA family ATPase</fullName>
    </submittedName>
</protein>
<dbReference type="InterPro" id="IPR003959">
    <property type="entry name" value="ATPase_AAA_core"/>
</dbReference>
<keyword evidence="3" id="KW-1185">Reference proteome</keyword>
<sequence length="278" mass="32227">MNYGNNQEPEFLQQKIMLEQEKDEVIVYFQNEHTTLLPKLLDFIKRYRKEKPDKAYINLIIMQPHGFDNKKIDFNKPSLDLRKSYNNDFSVFHYKILEILQEKDKSGLHLLYGKPGTGKSTYIRYLCGLVKKEIVFLPGQMAQNLDNIAMTKYLKDNANCILVIEDAEELIVSRGQQRNSNLAMILNITDGILGESLNIQIIATFNTNVENIDPALKRKGRLKSAYEFKALTAEKANLLLQEQNRNYSTSEEMTLADIYNISEEEQYKSPQRKAVGFR</sequence>
<dbReference type="EMBL" id="JAPJDA010000009">
    <property type="protein sequence ID" value="MCX2837888.1"/>
    <property type="molecule type" value="Genomic_DNA"/>
</dbReference>
<proteinExistence type="predicted"/>
<dbReference type="PANTHER" id="PTHR23070">
    <property type="entry name" value="BCS1 AAA-TYPE ATPASE"/>
    <property type="match status" value="1"/>
</dbReference>